<organism evidence="1">
    <name type="scientific">Sipha flava</name>
    <name type="common">yellow sugarcane aphid</name>
    <dbReference type="NCBI Taxonomy" id="143950"/>
    <lineage>
        <taxon>Eukaryota</taxon>
        <taxon>Metazoa</taxon>
        <taxon>Ecdysozoa</taxon>
        <taxon>Arthropoda</taxon>
        <taxon>Hexapoda</taxon>
        <taxon>Insecta</taxon>
        <taxon>Pterygota</taxon>
        <taxon>Neoptera</taxon>
        <taxon>Paraneoptera</taxon>
        <taxon>Hemiptera</taxon>
        <taxon>Sternorrhyncha</taxon>
        <taxon>Aphidomorpha</taxon>
        <taxon>Aphidoidea</taxon>
        <taxon>Aphididae</taxon>
        <taxon>Sipha</taxon>
    </lineage>
</organism>
<protein>
    <submittedName>
        <fullName evidence="1">Uncharacterized protein</fullName>
    </submittedName>
</protein>
<name>A0A2S2Q1G5_9HEMI</name>
<sequence>MSYTMHLNWFRIFESNMSLHTLKIGLTYYLLHHIPVQIKIHNQFHISLDHYKSNQPSFSCQIMYFHKFKKALIYIVLFINKSYTKSNLSSNRYISSFIIR</sequence>
<evidence type="ECO:0000313" key="1">
    <source>
        <dbReference type="EMBL" id="MBY71484.1"/>
    </source>
</evidence>
<dbReference type="AlphaFoldDB" id="A0A2S2Q1G5"/>
<dbReference type="EMBL" id="GGMS01002281">
    <property type="protein sequence ID" value="MBY71484.1"/>
    <property type="molecule type" value="Transcribed_RNA"/>
</dbReference>
<gene>
    <name evidence="1" type="ORF">g.24208</name>
</gene>
<reference evidence="1" key="1">
    <citation type="submission" date="2018-04" db="EMBL/GenBank/DDBJ databases">
        <title>Transcriptome assembly of Sipha flava.</title>
        <authorList>
            <person name="Scully E.D."/>
            <person name="Geib S.M."/>
            <person name="Palmer N.A."/>
            <person name="Koch K."/>
            <person name="Bradshaw J."/>
            <person name="Heng-Moss T."/>
            <person name="Sarath G."/>
        </authorList>
    </citation>
    <scope>NUCLEOTIDE SEQUENCE</scope>
</reference>
<accession>A0A2S2Q1G5</accession>
<proteinExistence type="predicted"/>